<dbReference type="GO" id="GO:0004803">
    <property type="term" value="F:transposase activity"/>
    <property type="evidence" value="ECO:0007669"/>
    <property type="project" value="InterPro"/>
</dbReference>
<dbReference type="RefSeq" id="WP_125030317.1">
    <property type="nucleotide sequence ID" value="NZ_JAPXVP010000006.1"/>
</dbReference>
<dbReference type="AlphaFoldDB" id="A0A425Y2S8"/>
<comment type="caution">
    <text evidence="2">The sequence shown here is derived from an EMBL/GenBank/DDBJ whole genome shotgun (WGS) entry which is preliminary data.</text>
</comment>
<dbReference type="InterPro" id="IPR036515">
    <property type="entry name" value="Transposase_17_sf"/>
</dbReference>
<dbReference type="SMART" id="SM01321">
    <property type="entry name" value="Y1_Tnp"/>
    <property type="match status" value="1"/>
</dbReference>
<dbReference type="PANTHER" id="PTHR36966">
    <property type="entry name" value="REP-ASSOCIATED TYROSINE TRANSPOSASE"/>
    <property type="match status" value="1"/>
</dbReference>
<dbReference type="Proteomes" id="UP000285794">
    <property type="component" value="Unassembled WGS sequence"/>
</dbReference>
<dbReference type="GO" id="GO:0043565">
    <property type="term" value="F:sequence-specific DNA binding"/>
    <property type="evidence" value="ECO:0007669"/>
    <property type="project" value="TreeGrafter"/>
</dbReference>
<feature type="domain" description="Transposase IS200-like" evidence="1">
    <location>
        <begin position="22"/>
        <end position="176"/>
    </location>
</feature>
<reference evidence="2 3" key="1">
    <citation type="submission" date="2018-07" db="EMBL/GenBank/DDBJ databases">
        <title>Draft genome sequence of Ancylomarina sp. M1P.</title>
        <authorList>
            <person name="Yadav S."/>
            <person name="Villanueva L."/>
            <person name="Damste J.S.S."/>
        </authorList>
    </citation>
    <scope>NUCLEOTIDE SEQUENCE [LARGE SCALE GENOMIC DNA]</scope>
    <source>
        <strain evidence="2 3">M1P</strain>
    </source>
</reference>
<evidence type="ECO:0000313" key="2">
    <source>
        <dbReference type="EMBL" id="RRG22088.1"/>
    </source>
</evidence>
<evidence type="ECO:0000313" key="3">
    <source>
        <dbReference type="Proteomes" id="UP000285794"/>
    </source>
</evidence>
<evidence type="ECO:0000259" key="1">
    <source>
        <dbReference type="SMART" id="SM01321"/>
    </source>
</evidence>
<name>A0A425Y2S8_9BACT</name>
<dbReference type="SUPFAM" id="SSF143422">
    <property type="entry name" value="Transposase IS200-like"/>
    <property type="match status" value="1"/>
</dbReference>
<gene>
    <name evidence="2" type="ORF">DWB61_07690</name>
</gene>
<dbReference type="InterPro" id="IPR002686">
    <property type="entry name" value="Transposase_17"/>
</dbReference>
<dbReference type="Gene3D" id="3.30.70.1290">
    <property type="entry name" value="Transposase IS200-like"/>
    <property type="match status" value="1"/>
</dbReference>
<dbReference type="InterPro" id="IPR052715">
    <property type="entry name" value="RAYT_transposase"/>
</dbReference>
<dbReference type="PANTHER" id="PTHR36966:SF1">
    <property type="entry name" value="REP-ASSOCIATED TYROSINE TRANSPOSASE"/>
    <property type="match status" value="1"/>
</dbReference>
<keyword evidence="3" id="KW-1185">Reference proteome</keyword>
<sequence>MSEKYKGQYRIESARLKSWDYASSGIYFITICTDNRQHYFGEVENGKMQLSKIGVIAEEQWLKTFQIREDMNLEMDEFVIMPNHFHAIIIIGENKYNAIDRDTMHQVETQCIASVQKNNFGAQSKNLASIIRGFKIGVTKNARIINPEFTWQARFYDHIIRNDESLSRIRDYIKSNPLKWAKDKFYE</sequence>
<protein>
    <recommendedName>
        <fullName evidence="1">Transposase IS200-like domain-containing protein</fullName>
    </recommendedName>
</protein>
<proteinExistence type="predicted"/>
<accession>A0A425Y2S8</accession>
<dbReference type="GO" id="GO:0006313">
    <property type="term" value="P:DNA transposition"/>
    <property type="evidence" value="ECO:0007669"/>
    <property type="project" value="InterPro"/>
</dbReference>
<organism evidence="2 3">
    <name type="scientific">Ancylomarina euxinus</name>
    <dbReference type="NCBI Taxonomy" id="2283627"/>
    <lineage>
        <taxon>Bacteria</taxon>
        <taxon>Pseudomonadati</taxon>
        <taxon>Bacteroidota</taxon>
        <taxon>Bacteroidia</taxon>
        <taxon>Marinilabiliales</taxon>
        <taxon>Marinifilaceae</taxon>
        <taxon>Ancylomarina</taxon>
    </lineage>
</organism>
<dbReference type="OrthoDB" id="9794403at2"/>
<dbReference type="EMBL" id="QQWG01000006">
    <property type="protein sequence ID" value="RRG22088.1"/>
    <property type="molecule type" value="Genomic_DNA"/>
</dbReference>